<dbReference type="InterPro" id="IPR003593">
    <property type="entry name" value="AAA+_ATPase"/>
</dbReference>
<keyword evidence="2" id="KW-0813">Transport</keyword>
<dbReference type="GO" id="GO:0005524">
    <property type="term" value="F:ATP binding"/>
    <property type="evidence" value="ECO:0007669"/>
    <property type="project" value="UniProtKB-KW"/>
</dbReference>
<dbReference type="KEGG" id="whj:H9Q79_16845"/>
<dbReference type="Proteomes" id="UP000515860">
    <property type="component" value="Chromosome"/>
</dbReference>
<accession>A0A7G9GCH2</accession>
<evidence type="ECO:0000313" key="6">
    <source>
        <dbReference type="EMBL" id="QNM08504.1"/>
    </source>
</evidence>
<gene>
    <name evidence="6" type="ORF">H9Q79_16845</name>
</gene>
<keyword evidence="4 6" id="KW-0067">ATP-binding</keyword>
<dbReference type="PROSITE" id="PS50893">
    <property type="entry name" value="ABC_TRANSPORTER_2"/>
    <property type="match status" value="1"/>
</dbReference>
<dbReference type="PANTHER" id="PTHR42734:SF6">
    <property type="entry name" value="MOLYBDATE IMPORT ATP-BINDING PROTEIN MOLC"/>
    <property type="match status" value="1"/>
</dbReference>
<evidence type="ECO:0000256" key="4">
    <source>
        <dbReference type="ARBA" id="ARBA00022840"/>
    </source>
</evidence>
<dbReference type="PANTHER" id="PTHR42734">
    <property type="entry name" value="METAL TRANSPORT SYSTEM ATP-BINDING PROTEIN TM_0124-RELATED"/>
    <property type="match status" value="1"/>
</dbReference>
<comment type="similarity">
    <text evidence="1">Belongs to the ABC transporter superfamily.</text>
</comment>
<dbReference type="RefSeq" id="WP_118646280.1">
    <property type="nucleotide sequence ID" value="NZ_CP060635.1"/>
</dbReference>
<dbReference type="InterPro" id="IPR017871">
    <property type="entry name" value="ABC_transporter-like_CS"/>
</dbReference>
<protein>
    <submittedName>
        <fullName evidence="6">ABC transporter ATP-binding protein</fullName>
    </submittedName>
</protein>
<dbReference type="PROSITE" id="PS00211">
    <property type="entry name" value="ABC_TRANSPORTER_1"/>
    <property type="match status" value="1"/>
</dbReference>
<dbReference type="InterPro" id="IPR027417">
    <property type="entry name" value="P-loop_NTPase"/>
</dbReference>
<dbReference type="SMART" id="SM00382">
    <property type="entry name" value="AAA"/>
    <property type="match status" value="1"/>
</dbReference>
<sequence length="256" mass="28632">MVNVEGITFAYNRTGKNVLEQIGFDIEEGQCIAVLGNNGAGKSTLLKCIDRICHAQEGSVAVDGKDVFSMHSSEMAQNIAYVPQNTGAINMTVYDAVLLGRRPYIKWDAAKEDREITSNIICKMKLEDYILRNVSELSGGEAQKVALARALAQEPRLLLLDEPTSNLDPHNQHEVLRLVRGIAKERKISVIIIIHDLNLAIRYCDRFLFLDGAKVYSYGGIETMTPEAIEEVYKMHVHIIEYMDIPVIVPFPDVKV</sequence>
<dbReference type="SUPFAM" id="SSF52540">
    <property type="entry name" value="P-loop containing nucleoside triphosphate hydrolases"/>
    <property type="match status" value="1"/>
</dbReference>
<proteinExistence type="inferred from homology"/>
<reference evidence="6 7" key="1">
    <citation type="submission" date="2020-08" db="EMBL/GenBank/DDBJ databases">
        <authorList>
            <person name="Liu C."/>
            <person name="Sun Q."/>
        </authorList>
    </citation>
    <scope>NUCLEOTIDE SEQUENCE [LARGE SCALE GENOMIC DNA]</scope>
    <source>
        <strain evidence="6 7">NSJ-29</strain>
    </source>
</reference>
<keyword evidence="3" id="KW-0547">Nucleotide-binding</keyword>
<feature type="domain" description="ABC transporter" evidence="5">
    <location>
        <begin position="2"/>
        <end position="237"/>
    </location>
</feature>
<dbReference type="InterPro" id="IPR003439">
    <property type="entry name" value="ABC_transporter-like_ATP-bd"/>
</dbReference>
<dbReference type="CDD" id="cd03214">
    <property type="entry name" value="ABC_Iron-Siderophores_B12_Hemin"/>
    <property type="match status" value="1"/>
</dbReference>
<dbReference type="FunFam" id="3.40.50.300:FF:000134">
    <property type="entry name" value="Iron-enterobactin ABC transporter ATP-binding protein"/>
    <property type="match status" value="1"/>
</dbReference>
<dbReference type="EMBL" id="CP060635">
    <property type="protein sequence ID" value="QNM08504.1"/>
    <property type="molecule type" value="Genomic_DNA"/>
</dbReference>
<dbReference type="GO" id="GO:0016887">
    <property type="term" value="F:ATP hydrolysis activity"/>
    <property type="evidence" value="ECO:0007669"/>
    <property type="project" value="InterPro"/>
</dbReference>
<evidence type="ECO:0000256" key="1">
    <source>
        <dbReference type="ARBA" id="ARBA00005417"/>
    </source>
</evidence>
<evidence type="ECO:0000259" key="5">
    <source>
        <dbReference type="PROSITE" id="PS50893"/>
    </source>
</evidence>
<dbReference type="InterPro" id="IPR050153">
    <property type="entry name" value="Metal_Ion_Import_ABC"/>
</dbReference>
<evidence type="ECO:0000256" key="2">
    <source>
        <dbReference type="ARBA" id="ARBA00022448"/>
    </source>
</evidence>
<dbReference type="AlphaFoldDB" id="A0A7G9GCH2"/>
<evidence type="ECO:0000313" key="7">
    <source>
        <dbReference type="Proteomes" id="UP000515860"/>
    </source>
</evidence>
<dbReference type="Gene3D" id="3.40.50.300">
    <property type="entry name" value="P-loop containing nucleotide triphosphate hydrolases"/>
    <property type="match status" value="1"/>
</dbReference>
<evidence type="ECO:0000256" key="3">
    <source>
        <dbReference type="ARBA" id="ARBA00022741"/>
    </source>
</evidence>
<keyword evidence="7" id="KW-1185">Reference proteome</keyword>
<dbReference type="Pfam" id="PF00005">
    <property type="entry name" value="ABC_tran"/>
    <property type="match status" value="1"/>
</dbReference>
<name>A0A7G9GCH2_9FIRM</name>
<organism evidence="6 7">
    <name type="scientific">Wansuia hejianensis</name>
    <dbReference type="NCBI Taxonomy" id="2763667"/>
    <lineage>
        <taxon>Bacteria</taxon>
        <taxon>Bacillati</taxon>
        <taxon>Bacillota</taxon>
        <taxon>Clostridia</taxon>
        <taxon>Lachnospirales</taxon>
        <taxon>Lachnospiraceae</taxon>
        <taxon>Wansuia</taxon>
    </lineage>
</organism>